<evidence type="ECO:0000313" key="3">
    <source>
        <dbReference type="Proteomes" id="UP001358193"/>
    </source>
</evidence>
<protein>
    <submittedName>
        <fullName evidence="2">Protease</fullName>
    </submittedName>
</protein>
<keyword evidence="1" id="KW-1133">Transmembrane helix</keyword>
<dbReference type="EMBL" id="OR769223">
    <property type="protein sequence ID" value="WQJ53236.1"/>
    <property type="molecule type" value="Genomic_DNA"/>
</dbReference>
<keyword evidence="3" id="KW-1185">Reference proteome</keyword>
<sequence length="131" mass="16119">MKSLIDPYYGLYCHTDFKILPEYFLCVTLFGHLFFNISEKQLKKYFKTTNGHIAVHHEYLHTIQAKSFKTKYFGFYVYYLFYWVKNLFKYGIKNHKAYKNIPFERECYFNENDFNYNETNWKNYINGPEID</sequence>
<organism evidence="2 3">
    <name type="scientific">phage Lak_Megaphage_Sonny</name>
    <dbReference type="NCBI Taxonomy" id="3109229"/>
    <lineage>
        <taxon>Viruses</taxon>
        <taxon>Duplodnaviria</taxon>
        <taxon>Heunggongvirae</taxon>
        <taxon>Uroviricota</taxon>
        <taxon>Caudoviricetes</taxon>
        <taxon>Caudoviricetes code 15 clade</taxon>
    </lineage>
</organism>
<name>A0ABZ0Z2E5_9CAUD</name>
<keyword evidence="2" id="KW-0378">Hydrolase</keyword>
<evidence type="ECO:0000256" key="1">
    <source>
        <dbReference type="SAM" id="Phobius"/>
    </source>
</evidence>
<keyword evidence="1" id="KW-0472">Membrane</keyword>
<evidence type="ECO:0000313" key="2">
    <source>
        <dbReference type="EMBL" id="WQJ53236.1"/>
    </source>
</evidence>
<keyword evidence="1" id="KW-0812">Transmembrane</keyword>
<dbReference type="GO" id="GO:0006508">
    <property type="term" value="P:proteolysis"/>
    <property type="evidence" value="ECO:0007669"/>
    <property type="project" value="UniProtKB-KW"/>
</dbReference>
<dbReference type="GO" id="GO:0008233">
    <property type="term" value="F:peptidase activity"/>
    <property type="evidence" value="ECO:0007669"/>
    <property type="project" value="UniProtKB-KW"/>
</dbReference>
<dbReference type="Proteomes" id="UP001358193">
    <property type="component" value="Segment"/>
</dbReference>
<reference evidence="2 3" key="1">
    <citation type="submission" date="2023-11" db="EMBL/GenBank/DDBJ databases">
        <authorList>
            <person name="Cook R."/>
            <person name="Crisci M."/>
            <person name="Pye H."/>
            <person name="Adriaenssens E."/>
            <person name="Santini J."/>
        </authorList>
    </citation>
    <scope>NUCLEOTIDE SEQUENCE [LARGE SCALE GENOMIC DNA]</scope>
    <source>
        <strain evidence="2">Lak_Megaphage_Sonny</strain>
    </source>
</reference>
<accession>A0ABZ0Z2E5</accession>
<keyword evidence="2" id="KW-0645">Protease</keyword>
<feature type="transmembrane region" description="Helical" evidence="1">
    <location>
        <begin position="20"/>
        <end position="37"/>
    </location>
</feature>
<proteinExistence type="predicted"/>